<protein>
    <submittedName>
        <fullName evidence="3">DUF726 domain-containing protein</fullName>
    </submittedName>
</protein>
<dbReference type="Proteomes" id="UP001597101">
    <property type="component" value="Unassembled WGS sequence"/>
</dbReference>
<reference evidence="4" key="1">
    <citation type="journal article" date="2019" name="Int. J. Syst. Evol. Microbiol.">
        <title>The Global Catalogue of Microorganisms (GCM) 10K type strain sequencing project: providing services to taxonomists for standard genome sequencing and annotation.</title>
        <authorList>
            <consortium name="The Broad Institute Genomics Platform"/>
            <consortium name="The Broad Institute Genome Sequencing Center for Infectious Disease"/>
            <person name="Wu L."/>
            <person name="Ma J."/>
        </authorList>
    </citation>
    <scope>NUCLEOTIDE SEQUENCE [LARGE SCALE GENOMIC DNA]</scope>
    <source>
        <strain evidence="4">CCUG 60023</strain>
    </source>
</reference>
<evidence type="ECO:0000259" key="2">
    <source>
        <dbReference type="Pfam" id="PF00975"/>
    </source>
</evidence>
<evidence type="ECO:0000313" key="4">
    <source>
        <dbReference type="Proteomes" id="UP001597101"/>
    </source>
</evidence>
<dbReference type="EMBL" id="JBHTJV010000002">
    <property type="protein sequence ID" value="MFD0915451.1"/>
    <property type="molecule type" value="Genomic_DNA"/>
</dbReference>
<dbReference type="Gene3D" id="3.40.50.1820">
    <property type="entry name" value="alpha/beta hydrolase"/>
    <property type="match status" value="1"/>
</dbReference>
<comment type="caution">
    <text evidence="3">The sequence shown here is derived from an EMBL/GenBank/DDBJ whole genome shotgun (WGS) entry which is preliminary data.</text>
</comment>
<name>A0ABW3FAJ6_9HYPH</name>
<dbReference type="InterPro" id="IPR029058">
    <property type="entry name" value="AB_hydrolase_fold"/>
</dbReference>
<feature type="signal peptide" evidence="1">
    <location>
        <begin position="1"/>
        <end position="25"/>
    </location>
</feature>
<accession>A0ABW3FAJ6</accession>
<feature type="chain" id="PRO_5045575560" evidence="1">
    <location>
        <begin position="26"/>
        <end position="226"/>
    </location>
</feature>
<proteinExistence type="predicted"/>
<dbReference type="InterPro" id="IPR001031">
    <property type="entry name" value="Thioesterase"/>
</dbReference>
<dbReference type="SUPFAM" id="SSF53474">
    <property type="entry name" value="alpha/beta-Hydrolases"/>
    <property type="match status" value="1"/>
</dbReference>
<feature type="domain" description="Thioesterase" evidence="2">
    <location>
        <begin position="77"/>
        <end position="140"/>
    </location>
</feature>
<evidence type="ECO:0000313" key="3">
    <source>
        <dbReference type="EMBL" id="MFD0915451.1"/>
    </source>
</evidence>
<gene>
    <name evidence="3" type="ORF">ACFQ14_03425</name>
</gene>
<dbReference type="RefSeq" id="WP_377211293.1">
    <property type="nucleotide sequence ID" value="NZ_JBHTJV010000002.1"/>
</dbReference>
<dbReference type="Pfam" id="PF00975">
    <property type="entry name" value="Thioesterase"/>
    <property type="match status" value="1"/>
</dbReference>
<organism evidence="3 4">
    <name type="scientific">Pseudahrensia aquimaris</name>
    <dbReference type="NCBI Taxonomy" id="744461"/>
    <lineage>
        <taxon>Bacteria</taxon>
        <taxon>Pseudomonadati</taxon>
        <taxon>Pseudomonadota</taxon>
        <taxon>Alphaproteobacteria</taxon>
        <taxon>Hyphomicrobiales</taxon>
        <taxon>Ahrensiaceae</taxon>
        <taxon>Pseudahrensia</taxon>
    </lineage>
</organism>
<keyword evidence="1" id="KW-0732">Signal</keyword>
<evidence type="ECO:0000256" key="1">
    <source>
        <dbReference type="SAM" id="SignalP"/>
    </source>
</evidence>
<keyword evidence="4" id="KW-1185">Reference proteome</keyword>
<sequence length="226" mass="25288">MIRYICIILFSFFAALSFFSAPSHAQKVPLAMSETETDLAARKVSADVYLLRGFGNVFSRGLDEMSAKLQKQGVPAKVAHHSEWKNIADQIAANRRKFGRRPVVLIGHSLGANAVLRMAQELRKKRITVQYMATFAATAPPPVPSNVRKLTNYYFKTDGWGKPIAKGKGFRGNLKNIDFSKSKTIGHFNIDKQPRLQRQVIRNVLRFVKGSKRANAEQTDDTLLPG</sequence>